<protein>
    <recommendedName>
        <fullName evidence="2 9">Lysophospholipase</fullName>
        <ecNumber evidence="2 9">3.1.1.5</ecNumber>
    </recommendedName>
</protein>
<organism evidence="11 12">
    <name type="scientific">Apiotrichum porosum</name>
    <dbReference type="NCBI Taxonomy" id="105984"/>
    <lineage>
        <taxon>Eukaryota</taxon>
        <taxon>Fungi</taxon>
        <taxon>Dikarya</taxon>
        <taxon>Basidiomycota</taxon>
        <taxon>Agaricomycotina</taxon>
        <taxon>Tremellomycetes</taxon>
        <taxon>Trichosporonales</taxon>
        <taxon>Trichosporonaceae</taxon>
        <taxon>Apiotrichum</taxon>
    </lineage>
</organism>
<dbReference type="PANTHER" id="PTHR10728">
    <property type="entry name" value="CYTOSOLIC PHOSPHOLIPASE A2"/>
    <property type="match status" value="1"/>
</dbReference>
<sequence length="682" mass="72282">MHIALTLAAVAAVVPALADVAADKRAEARQELAYEVHDARAAYLASPQAKRDALEYREAVTNSAVANSTELLIGGGSSYAPYKVDCPSDVTWIRSAREGLGTKEKAYLAQRASTIESTVATMMAANGLAAPPRAPVLGMSLSGGGYRAMINGLGMAMATMNGSSEAAASGVGGWMDAMSYMTGLSGGSWATGSFVANDGMLPTDLINQVWNLESNLIVPSSGKVSFYYDLVSEVGAKADEGFPTQITDYWGLALGDHLLPSQYHLDNSPNVTIDLLPNISSNFANAMLPFPIIIAAERETNTTVLATNATFWEFTPFEFGAWAVGFDNLTAGYFTPIEYLGTAFAAGSPNGTCYKGFDQMSFVMGTSSTLFNYALIELGNDTDSSVLVSAIDNILSGLSAANDDVSSVPNPFQGYTNGTDTNPLADLEYLTLFDAGEINQNLPLDPLLMPGRNVDAILAFDNSADTTYSWPNGTAMTVSYERGLAFQQQYNVDSIRMPPVPSINGFVNGGLNTRPVFFGCNETDTPVIIYVPNYPWSYYANSSTYKMAYDNDTAHAQMESSMRSLTLNGTVESWPKCLACAFTDRAFGYTSENRSSECAECFSTWCWDGTDNDTTPSGNYTPLAGVTPTFLVENNLSSSVQTSAISVASSSASGTTAVFSGNGLTIAAMVACALIGGVATLS</sequence>
<comment type="catalytic activity">
    <reaction evidence="9">
        <text>a 1-acyl-sn-glycero-3-phosphocholine + H2O = sn-glycerol 3-phosphocholine + a fatty acid + H(+)</text>
        <dbReference type="Rhea" id="RHEA:15177"/>
        <dbReference type="ChEBI" id="CHEBI:15377"/>
        <dbReference type="ChEBI" id="CHEBI:15378"/>
        <dbReference type="ChEBI" id="CHEBI:16870"/>
        <dbReference type="ChEBI" id="CHEBI:28868"/>
        <dbReference type="ChEBI" id="CHEBI:58168"/>
        <dbReference type="EC" id="3.1.1.5"/>
    </reaction>
</comment>
<feature type="domain" description="PLA2c" evidence="10">
    <location>
        <begin position="85"/>
        <end position="612"/>
    </location>
</feature>
<dbReference type="Gene3D" id="3.40.1090.10">
    <property type="entry name" value="Cytosolic phospholipase A2 catalytic domain"/>
    <property type="match status" value="1"/>
</dbReference>
<dbReference type="GO" id="GO:0005829">
    <property type="term" value="C:cytosol"/>
    <property type="evidence" value="ECO:0007669"/>
    <property type="project" value="TreeGrafter"/>
</dbReference>
<dbReference type="OrthoDB" id="4084751at2759"/>
<keyword evidence="5 8" id="KW-0442">Lipid degradation</keyword>
<keyword evidence="4 8" id="KW-0378">Hydrolase</keyword>
<comment type="similarity">
    <text evidence="1 9">Belongs to the lysophospholipase family.</text>
</comment>
<gene>
    <name evidence="11" type="primary">PLB1_2</name>
    <name evidence="11" type="ORF">EHS24_008694</name>
</gene>
<dbReference type="InterPro" id="IPR016035">
    <property type="entry name" value="Acyl_Trfase/lysoPLipase"/>
</dbReference>
<evidence type="ECO:0000313" key="11">
    <source>
        <dbReference type="EMBL" id="RSH81255.1"/>
    </source>
</evidence>
<evidence type="ECO:0000256" key="2">
    <source>
        <dbReference type="ARBA" id="ARBA00013274"/>
    </source>
</evidence>
<evidence type="ECO:0000256" key="7">
    <source>
        <dbReference type="ARBA" id="ARBA00023180"/>
    </source>
</evidence>
<evidence type="ECO:0000256" key="5">
    <source>
        <dbReference type="ARBA" id="ARBA00022963"/>
    </source>
</evidence>
<evidence type="ECO:0000256" key="3">
    <source>
        <dbReference type="ARBA" id="ARBA00022729"/>
    </source>
</evidence>
<dbReference type="GO" id="GO:0004622">
    <property type="term" value="F:phosphatidylcholine lysophospholipase activity"/>
    <property type="evidence" value="ECO:0007669"/>
    <property type="project" value="UniProtKB-EC"/>
</dbReference>
<keyword evidence="12" id="KW-1185">Reference proteome</keyword>
<dbReference type="Pfam" id="PF01735">
    <property type="entry name" value="PLA2_B"/>
    <property type="match status" value="1"/>
</dbReference>
<comment type="caution">
    <text evidence="11">The sequence shown here is derived from an EMBL/GenBank/DDBJ whole genome shotgun (WGS) entry which is preliminary data.</text>
</comment>
<dbReference type="EC" id="3.1.1.5" evidence="2 9"/>
<evidence type="ECO:0000256" key="9">
    <source>
        <dbReference type="RuleBase" id="RU362103"/>
    </source>
</evidence>
<dbReference type="EMBL" id="RSCE01000007">
    <property type="protein sequence ID" value="RSH81255.1"/>
    <property type="molecule type" value="Genomic_DNA"/>
</dbReference>
<dbReference type="Proteomes" id="UP000279236">
    <property type="component" value="Unassembled WGS sequence"/>
</dbReference>
<dbReference type="PROSITE" id="PS51210">
    <property type="entry name" value="PLA2C"/>
    <property type="match status" value="1"/>
</dbReference>
<dbReference type="PANTHER" id="PTHR10728:SF33">
    <property type="entry name" value="LYSOPHOSPHOLIPASE 1-RELATED"/>
    <property type="match status" value="1"/>
</dbReference>
<proteinExistence type="inferred from homology"/>
<evidence type="ECO:0000259" key="10">
    <source>
        <dbReference type="PROSITE" id="PS51210"/>
    </source>
</evidence>
<feature type="chain" id="PRO_5018815554" description="Lysophospholipase" evidence="9">
    <location>
        <begin position="19"/>
        <end position="682"/>
    </location>
</feature>
<evidence type="ECO:0000313" key="12">
    <source>
        <dbReference type="Proteomes" id="UP000279236"/>
    </source>
</evidence>
<dbReference type="SUPFAM" id="SSF52151">
    <property type="entry name" value="FabD/lysophospholipase-like"/>
    <property type="match status" value="1"/>
</dbReference>
<dbReference type="AlphaFoldDB" id="A0A427XR11"/>
<dbReference type="GO" id="GO:0004623">
    <property type="term" value="F:phospholipase A2 activity"/>
    <property type="evidence" value="ECO:0007669"/>
    <property type="project" value="TreeGrafter"/>
</dbReference>
<accession>A0A427XR11</accession>
<dbReference type="RefSeq" id="XP_028475974.1">
    <property type="nucleotide sequence ID" value="XM_028624000.1"/>
</dbReference>
<keyword evidence="6 8" id="KW-0443">Lipid metabolism</keyword>
<dbReference type="GeneID" id="39593237"/>
<evidence type="ECO:0000256" key="8">
    <source>
        <dbReference type="PROSITE-ProRule" id="PRU00555"/>
    </source>
</evidence>
<feature type="signal peptide" evidence="9">
    <location>
        <begin position="1"/>
        <end position="18"/>
    </location>
</feature>
<dbReference type="SMART" id="SM00022">
    <property type="entry name" value="PLAc"/>
    <property type="match status" value="1"/>
</dbReference>
<keyword evidence="3 9" id="KW-0732">Signal</keyword>
<reference evidence="11 12" key="1">
    <citation type="submission" date="2018-11" db="EMBL/GenBank/DDBJ databases">
        <title>Genome sequence of Apiotrichum porosum DSM 27194.</title>
        <authorList>
            <person name="Aliyu H."/>
            <person name="Gorte O."/>
            <person name="Ochsenreither K."/>
        </authorList>
    </citation>
    <scope>NUCLEOTIDE SEQUENCE [LARGE SCALE GENOMIC DNA]</scope>
    <source>
        <strain evidence="11 12">DSM 27194</strain>
    </source>
</reference>
<evidence type="ECO:0000256" key="6">
    <source>
        <dbReference type="ARBA" id="ARBA00023098"/>
    </source>
</evidence>
<dbReference type="InterPro" id="IPR002642">
    <property type="entry name" value="LysoPLipase_cat_dom"/>
</dbReference>
<dbReference type="GO" id="GO:0046475">
    <property type="term" value="P:glycerophospholipid catabolic process"/>
    <property type="evidence" value="ECO:0007669"/>
    <property type="project" value="TreeGrafter"/>
</dbReference>
<evidence type="ECO:0000256" key="1">
    <source>
        <dbReference type="ARBA" id="ARBA00008780"/>
    </source>
</evidence>
<keyword evidence="7" id="KW-0325">Glycoprotein</keyword>
<dbReference type="STRING" id="105984.A0A427XR11"/>
<evidence type="ECO:0000256" key="4">
    <source>
        <dbReference type="ARBA" id="ARBA00022801"/>
    </source>
</evidence>
<name>A0A427XR11_9TREE</name>